<feature type="region of interest" description="Disordered" evidence="1">
    <location>
        <begin position="39"/>
        <end position="60"/>
    </location>
</feature>
<reference evidence="2" key="1">
    <citation type="journal article" date="2014" name="Int. J. Syst. Evol. Microbiol.">
        <title>Complete genome sequence of Corynebacterium casei LMG S-19264T (=DSM 44701T), isolated from a smear-ripened cheese.</title>
        <authorList>
            <consortium name="US DOE Joint Genome Institute (JGI-PGF)"/>
            <person name="Walter F."/>
            <person name="Albersmeier A."/>
            <person name="Kalinowski J."/>
            <person name="Ruckert C."/>
        </authorList>
    </citation>
    <scope>NUCLEOTIDE SEQUENCE</scope>
    <source>
        <strain evidence="2">JCM 3093</strain>
    </source>
</reference>
<dbReference type="AlphaFoldDB" id="A0AA37BH81"/>
<comment type="caution">
    <text evidence="2">The sequence shown here is derived from an EMBL/GenBank/DDBJ whole genome shotgun (WGS) entry which is preliminary data.</text>
</comment>
<proteinExistence type="predicted"/>
<protein>
    <submittedName>
        <fullName evidence="2">Uncharacterized protein</fullName>
    </submittedName>
</protein>
<evidence type="ECO:0000313" key="2">
    <source>
        <dbReference type="EMBL" id="GGK69822.1"/>
    </source>
</evidence>
<name>A0AA37BH81_9ACTN</name>
<accession>A0AA37BH81</accession>
<evidence type="ECO:0000256" key="1">
    <source>
        <dbReference type="SAM" id="MobiDB-lite"/>
    </source>
</evidence>
<dbReference type="Proteomes" id="UP000627984">
    <property type="component" value="Unassembled WGS sequence"/>
</dbReference>
<dbReference type="EMBL" id="BMQD01000009">
    <property type="protein sequence ID" value="GGK69822.1"/>
    <property type="molecule type" value="Genomic_DNA"/>
</dbReference>
<sequence>MPGRTVPHRNAGQYTAATSVDKIATSEIGFRVPISGRASTVSSRAPHSNHGEAITLTDPH</sequence>
<gene>
    <name evidence="2" type="ORF">GCM10010126_31510</name>
</gene>
<reference evidence="2" key="2">
    <citation type="submission" date="2022-09" db="EMBL/GenBank/DDBJ databases">
        <authorList>
            <person name="Sun Q."/>
            <person name="Ohkuma M."/>
        </authorList>
    </citation>
    <scope>NUCLEOTIDE SEQUENCE</scope>
    <source>
        <strain evidence="2">JCM 3093</strain>
    </source>
</reference>
<evidence type="ECO:0000313" key="3">
    <source>
        <dbReference type="Proteomes" id="UP000627984"/>
    </source>
</evidence>
<organism evidence="2 3">
    <name type="scientific">Planomonospora parontospora</name>
    <dbReference type="NCBI Taxonomy" id="58119"/>
    <lineage>
        <taxon>Bacteria</taxon>
        <taxon>Bacillati</taxon>
        <taxon>Actinomycetota</taxon>
        <taxon>Actinomycetes</taxon>
        <taxon>Streptosporangiales</taxon>
        <taxon>Streptosporangiaceae</taxon>
        <taxon>Planomonospora</taxon>
    </lineage>
</organism>